<feature type="region of interest" description="Disordered" evidence="1">
    <location>
        <begin position="91"/>
        <end position="143"/>
    </location>
</feature>
<evidence type="ECO:0000259" key="2">
    <source>
        <dbReference type="Pfam" id="PF26147"/>
    </source>
</evidence>
<organism evidence="3 4">
    <name type="scientific">Linnemannia exigua</name>
    <dbReference type="NCBI Taxonomy" id="604196"/>
    <lineage>
        <taxon>Eukaryota</taxon>
        <taxon>Fungi</taxon>
        <taxon>Fungi incertae sedis</taxon>
        <taxon>Mucoromycota</taxon>
        <taxon>Mortierellomycotina</taxon>
        <taxon>Mortierellomycetes</taxon>
        <taxon>Mortierellales</taxon>
        <taxon>Mortierellaceae</taxon>
        <taxon>Linnemannia</taxon>
    </lineage>
</organism>
<sequence length="820" mass="89766">MVKHTKPSSSVSERRGSTSSTQGLFTSILWSRLATSQDTLATTATESSPLAKVTPVENVAPVVISETPNVMDVDGAQVPNEGLEISPTHAKDAINPTTKTTDSTPKPTSVVAKLSDAQPNPSKKRWSIFGYGGKDDMETGPTKLRKSGDVLIESESRPSSINDVAPPLPTSTSITTLVATNTTSAPSVSGSRSRTPPQTQVTNQIADPSDETGLVAPALVGTSQLSVVVPPGNSAVKIKSATPATQNGTVSSSYSWLSIIPGYGSKTEEANMTKEDMVASHQITDYQEGDRKDINGNTISFGEKQPGRTFAQLAEAKNAKERGLVAKDDNNDGPKERQTFAQLKERDNQENGVAKEAGKAIASLSKVILRKKNVVLPNYYEQYPDVHPSLITLPEDLPLHGHNRGRSASIMKSAVNVISNLLFSNPNSPQVPTSPQMESQHRGTNGVKKVAIIGVHGWFPIKLIRTVIGEPTGTSKKFCDEMHSALKEYLKIHNVELEPENCTLIPLEGEGKVLSRVEILYQNLVKNEQWKNALHEADLVLVATHSQGTPTSTLLVARLIEEGILRVAEEDPNMQRVGILAMAGISHGPFPFLKGNLIVRWFEAEAAQELFEFMDSETEIAKKYREALQIVLSCGVRFTCVASLEDQVVPLYSAVMTSVHHPSIVRAVYIDGATYQDDFLTNLISFSLRLRNSGVDDHGVLVHLSEVVAGSIYGEGHSTIYEEREVYLLAIRSLLEPPRSLTPEMARSEPILHPFRAKQTLNPFYLPWGMRGVMDEIKACGDEALKEEMERLRQLYDEWNPVSKGMKEIKFRLEPVRSRL</sequence>
<comment type="caution">
    <text evidence="3">The sequence shown here is derived from an EMBL/GenBank/DDBJ whole genome shotgun (WGS) entry which is preliminary data.</text>
</comment>
<keyword evidence="4" id="KW-1185">Reference proteome</keyword>
<dbReference type="Pfam" id="PF26147">
    <property type="entry name" value="AB_HYDROLASE_YMC0-YMC35"/>
    <property type="match status" value="1"/>
</dbReference>
<dbReference type="PANTHER" id="PTHR47349">
    <property type="entry name" value="CHROMOSOME 8, WHOLE GENOME SHOTGUN SEQUENCE"/>
    <property type="match status" value="1"/>
</dbReference>
<dbReference type="EMBL" id="JAAAIL010002082">
    <property type="protein sequence ID" value="KAG0260816.1"/>
    <property type="molecule type" value="Genomic_DNA"/>
</dbReference>
<reference evidence="3" key="1">
    <citation type="journal article" date="2020" name="Fungal Divers.">
        <title>Resolving the Mortierellaceae phylogeny through synthesis of multi-gene phylogenetics and phylogenomics.</title>
        <authorList>
            <person name="Vandepol N."/>
            <person name="Liber J."/>
            <person name="Desiro A."/>
            <person name="Na H."/>
            <person name="Kennedy M."/>
            <person name="Barry K."/>
            <person name="Grigoriev I.V."/>
            <person name="Miller A.N."/>
            <person name="O'Donnell K."/>
            <person name="Stajich J.E."/>
            <person name="Bonito G."/>
        </authorList>
    </citation>
    <scope>NUCLEOTIDE SEQUENCE</scope>
    <source>
        <strain evidence="3">NRRL 28262</strain>
    </source>
</reference>
<proteinExistence type="predicted"/>
<dbReference type="PANTHER" id="PTHR47349:SF1">
    <property type="entry name" value="AER328WP"/>
    <property type="match status" value="1"/>
</dbReference>
<gene>
    <name evidence="3" type="ORF">BGZ95_004355</name>
</gene>
<feature type="region of interest" description="Disordered" evidence="1">
    <location>
        <begin position="150"/>
        <end position="169"/>
    </location>
</feature>
<feature type="region of interest" description="Disordered" evidence="1">
    <location>
        <begin position="180"/>
        <end position="205"/>
    </location>
</feature>
<name>A0AAD4D4T8_9FUNG</name>
<dbReference type="AlphaFoldDB" id="A0AAD4D4T8"/>
<accession>A0AAD4D4T8</accession>
<feature type="domain" description="YMC020W-like alpha/beta hydrolase" evidence="2">
    <location>
        <begin position="440"/>
        <end position="776"/>
    </location>
</feature>
<dbReference type="InterPro" id="IPR058934">
    <property type="entry name" value="YMC020W-like"/>
</dbReference>
<feature type="compositionally biased region" description="Low complexity" evidence="1">
    <location>
        <begin position="96"/>
        <end position="109"/>
    </location>
</feature>
<feature type="region of interest" description="Disordered" evidence="1">
    <location>
        <begin position="1"/>
        <end position="22"/>
    </location>
</feature>
<dbReference type="Proteomes" id="UP001194580">
    <property type="component" value="Unassembled WGS sequence"/>
</dbReference>
<dbReference type="InterPro" id="IPR058933">
    <property type="entry name" value="YMC020W-like_ab_hydrolase"/>
</dbReference>
<protein>
    <recommendedName>
        <fullName evidence="2">YMC020W-like alpha/beta hydrolase domain-containing protein</fullName>
    </recommendedName>
</protein>
<evidence type="ECO:0000256" key="1">
    <source>
        <dbReference type="SAM" id="MobiDB-lite"/>
    </source>
</evidence>
<evidence type="ECO:0000313" key="3">
    <source>
        <dbReference type="EMBL" id="KAG0260816.1"/>
    </source>
</evidence>
<evidence type="ECO:0000313" key="4">
    <source>
        <dbReference type="Proteomes" id="UP001194580"/>
    </source>
</evidence>